<proteinExistence type="predicted"/>
<dbReference type="RefSeq" id="WP_131414803.1">
    <property type="nucleotide sequence ID" value="NZ_SJXE01000002.1"/>
</dbReference>
<feature type="transmembrane region" description="Helical" evidence="1">
    <location>
        <begin position="280"/>
        <end position="307"/>
    </location>
</feature>
<accession>A0ABY2AM31</accession>
<feature type="transmembrane region" description="Helical" evidence="1">
    <location>
        <begin position="217"/>
        <end position="238"/>
    </location>
</feature>
<evidence type="ECO:0000313" key="3">
    <source>
        <dbReference type="Proteomes" id="UP000292554"/>
    </source>
</evidence>
<dbReference type="EMBL" id="SJXE01000002">
    <property type="protein sequence ID" value="TCI03966.1"/>
    <property type="molecule type" value="Genomic_DNA"/>
</dbReference>
<organism evidence="2 3">
    <name type="scientific">Corallincola luteus</name>
    <dbReference type="NCBI Taxonomy" id="1775177"/>
    <lineage>
        <taxon>Bacteria</taxon>
        <taxon>Pseudomonadati</taxon>
        <taxon>Pseudomonadota</taxon>
        <taxon>Gammaproteobacteria</taxon>
        <taxon>Alteromonadales</taxon>
        <taxon>Psychromonadaceae</taxon>
        <taxon>Corallincola</taxon>
    </lineage>
</organism>
<keyword evidence="1" id="KW-0472">Membrane</keyword>
<feature type="transmembrane region" description="Helical" evidence="1">
    <location>
        <begin position="319"/>
        <end position="343"/>
    </location>
</feature>
<gene>
    <name evidence="2" type="ORF">EZV61_07155</name>
</gene>
<name>A0ABY2AM31_9GAMM</name>
<evidence type="ECO:0000313" key="2">
    <source>
        <dbReference type="EMBL" id="TCI03966.1"/>
    </source>
</evidence>
<dbReference type="InterPro" id="IPR032809">
    <property type="entry name" value="Put_HupE_UreJ"/>
</dbReference>
<keyword evidence="1" id="KW-1133">Transmembrane helix</keyword>
<keyword evidence="3" id="KW-1185">Reference proteome</keyword>
<sequence>MKYWLRSFFIFLVSLQGFPVMGHELGIISAVLTESDKASVTAKADERQFQFDVMIPFHLAYQVSLPDLPEQCQMRGTERVSGALDVIRYRFACRSKWKHGDKLTLHWQASGVLLTAPSLGYDTRERQLLLRADERIVIPLFQQGEGYSGDWLSSISRYLTLGIEHIVFGYDHLLFVFAIYLMLGSSVQLIKSITAFTLAHSLTLSLVYLSFITPSSALVETLIALSIVMMAYEIMLPIDQSSKLGMRSPWLVAGSIGLLHGMGFAGALKEIGIPQAEVPVALLFFNLGVEIGQISFLAVLSVIILFIPRLYRYASGRRWAIAPSAITYPLAGCVGGVGMYWFLQRVMDIAN</sequence>
<feature type="transmembrane region" description="Helical" evidence="1">
    <location>
        <begin position="250"/>
        <end position="268"/>
    </location>
</feature>
<protein>
    <submittedName>
        <fullName evidence="2">HupE/UreJ family protein</fullName>
    </submittedName>
</protein>
<comment type="caution">
    <text evidence="2">The sequence shown here is derived from an EMBL/GenBank/DDBJ whole genome shotgun (WGS) entry which is preliminary data.</text>
</comment>
<dbReference type="Proteomes" id="UP000292554">
    <property type="component" value="Unassembled WGS sequence"/>
</dbReference>
<reference evidence="2 3" key="1">
    <citation type="submission" date="2019-02" db="EMBL/GenBank/DDBJ databases">
        <title>Corallincola luteus sp. nov., a marine bacterium isolated from surface sediment of Bohai Sea in China.</title>
        <authorList>
            <person name="Ren Q."/>
        </authorList>
    </citation>
    <scope>NUCLEOTIDE SEQUENCE [LARGE SCALE GENOMIC DNA]</scope>
    <source>
        <strain evidence="2 3">DASS28</strain>
    </source>
</reference>
<dbReference type="Pfam" id="PF13795">
    <property type="entry name" value="HupE_UreJ_2"/>
    <property type="match status" value="1"/>
</dbReference>
<evidence type="ECO:0000256" key="1">
    <source>
        <dbReference type="SAM" id="Phobius"/>
    </source>
</evidence>
<keyword evidence="1" id="KW-0812">Transmembrane</keyword>